<dbReference type="Pfam" id="PF09729">
    <property type="entry name" value="Gti1_Pac2"/>
    <property type="match status" value="1"/>
</dbReference>
<protein>
    <recommendedName>
        <fullName evidence="4">Gti1/Pac2 family-domain-containing protein</fullName>
    </recommendedName>
</protein>
<reference evidence="2" key="1">
    <citation type="submission" date="2014-09" db="EMBL/GenBank/DDBJ databases">
        <title>Genome sequence of the luminous mushroom Mycena chlorophos for searching fungal bioluminescence genes.</title>
        <authorList>
            <person name="Tanaka Y."/>
            <person name="Kasuga D."/>
            <person name="Oba Y."/>
            <person name="Hase S."/>
            <person name="Sato K."/>
            <person name="Oba Y."/>
            <person name="Sakakibara Y."/>
        </authorList>
    </citation>
    <scope>NUCLEOTIDE SEQUENCE</scope>
</reference>
<feature type="region of interest" description="Disordered" evidence="1">
    <location>
        <begin position="182"/>
        <end position="250"/>
    </location>
</feature>
<dbReference type="Proteomes" id="UP000815677">
    <property type="component" value="Unassembled WGS sequence"/>
</dbReference>
<feature type="compositionally biased region" description="Polar residues" evidence="1">
    <location>
        <begin position="239"/>
        <end position="250"/>
    </location>
</feature>
<evidence type="ECO:0000313" key="3">
    <source>
        <dbReference type="Proteomes" id="UP000815677"/>
    </source>
</evidence>
<sequence>MSESRATRGREDADIRNISDALVVLEAVRRGILPLVTIRLSGSEREEVQAGNVFVWEESIEDGGLVRWTDGRRWSQSRVVGDCLFYQEKIELTSEEKEAKALRRTQRLVHPDLEFPPPARNTRPAKFGGLTKQSYSFTVAPGAVIGGSRRSRKWHLVAYTQWADRGSLPVIEHDPSLRSIEVPPGIFTKTRLGGRGEHESSPPGESASASPAATSICATEEAVAAKKEAQAPGRERLSSDSLPSRQTRRY</sequence>
<feature type="compositionally biased region" description="Low complexity" evidence="1">
    <location>
        <begin position="201"/>
        <end position="222"/>
    </location>
</feature>
<proteinExistence type="predicted"/>
<gene>
    <name evidence="2" type="ORF">MCHLO_03054</name>
</gene>
<keyword evidence="3" id="KW-1185">Reference proteome</keyword>
<dbReference type="EMBL" id="DF841373">
    <property type="protein sequence ID" value="GAT45479.1"/>
    <property type="molecule type" value="Genomic_DNA"/>
</dbReference>
<evidence type="ECO:0000256" key="1">
    <source>
        <dbReference type="SAM" id="MobiDB-lite"/>
    </source>
</evidence>
<dbReference type="InterPro" id="IPR018608">
    <property type="entry name" value="Gti1/Pac2"/>
</dbReference>
<organism evidence="2 3">
    <name type="scientific">Mycena chlorophos</name>
    <name type="common">Agaric fungus</name>
    <name type="synonym">Agaricus chlorophos</name>
    <dbReference type="NCBI Taxonomy" id="658473"/>
    <lineage>
        <taxon>Eukaryota</taxon>
        <taxon>Fungi</taxon>
        <taxon>Dikarya</taxon>
        <taxon>Basidiomycota</taxon>
        <taxon>Agaricomycotina</taxon>
        <taxon>Agaricomycetes</taxon>
        <taxon>Agaricomycetidae</taxon>
        <taxon>Agaricales</taxon>
        <taxon>Marasmiineae</taxon>
        <taxon>Mycenaceae</taxon>
        <taxon>Mycena</taxon>
    </lineage>
</organism>
<evidence type="ECO:0008006" key="4">
    <source>
        <dbReference type="Google" id="ProtNLM"/>
    </source>
</evidence>
<feature type="compositionally biased region" description="Basic and acidic residues" evidence="1">
    <location>
        <begin position="223"/>
        <end position="238"/>
    </location>
</feature>
<dbReference type="PANTHER" id="PTHR28027">
    <property type="entry name" value="TRANSCRIPTIONAL REGULATOR MIT1"/>
    <property type="match status" value="1"/>
</dbReference>
<evidence type="ECO:0000313" key="2">
    <source>
        <dbReference type="EMBL" id="GAT45479.1"/>
    </source>
</evidence>
<accession>A0ABQ0L2V5</accession>
<dbReference type="PANTHER" id="PTHR28027:SF1">
    <property type="entry name" value="CAMP INDEPENDENT REGULATORY PROTEIN (AFU_ORTHOLOGUE AFUA_3G09640)"/>
    <property type="match status" value="1"/>
</dbReference>
<name>A0ABQ0L2V5_MYCCL</name>